<evidence type="ECO:0000313" key="2">
    <source>
        <dbReference type="EMBL" id="SVD01857.1"/>
    </source>
</evidence>
<accession>A0A382RXV3</accession>
<evidence type="ECO:0000256" key="1">
    <source>
        <dbReference type="SAM" id="MobiDB-lite"/>
    </source>
</evidence>
<organism evidence="2">
    <name type="scientific">marine metagenome</name>
    <dbReference type="NCBI Taxonomy" id="408172"/>
    <lineage>
        <taxon>unclassified sequences</taxon>
        <taxon>metagenomes</taxon>
        <taxon>ecological metagenomes</taxon>
    </lineage>
</organism>
<gene>
    <name evidence="2" type="ORF">METZ01_LOCUS354711</name>
</gene>
<name>A0A382RXV3_9ZZZZ</name>
<protein>
    <submittedName>
        <fullName evidence="2">Uncharacterized protein</fullName>
    </submittedName>
</protein>
<feature type="compositionally biased region" description="Basic and acidic residues" evidence="1">
    <location>
        <begin position="60"/>
        <end position="73"/>
    </location>
</feature>
<feature type="region of interest" description="Disordered" evidence="1">
    <location>
        <begin position="60"/>
        <end position="79"/>
    </location>
</feature>
<reference evidence="2" key="1">
    <citation type="submission" date="2018-05" db="EMBL/GenBank/DDBJ databases">
        <authorList>
            <person name="Lanie J.A."/>
            <person name="Ng W.-L."/>
            <person name="Kazmierczak K.M."/>
            <person name="Andrzejewski T.M."/>
            <person name="Davidsen T.M."/>
            <person name="Wayne K.J."/>
            <person name="Tettelin H."/>
            <person name="Glass J.I."/>
            <person name="Rusch D."/>
            <person name="Podicherti R."/>
            <person name="Tsui H.-C.T."/>
            <person name="Winkler M.E."/>
        </authorList>
    </citation>
    <scope>NUCLEOTIDE SEQUENCE</scope>
</reference>
<proteinExistence type="predicted"/>
<dbReference type="AlphaFoldDB" id="A0A382RXV3"/>
<sequence>MITDNRWEFMVATEEGFIFRRLEKFREGHFWLPSKRGVEYHDEVSTPEFQEYLERISERGRKEKLDNSKADSRGEEDEG</sequence>
<dbReference type="EMBL" id="UINC01124600">
    <property type="protein sequence ID" value="SVD01857.1"/>
    <property type="molecule type" value="Genomic_DNA"/>
</dbReference>